<dbReference type="Pfam" id="PF00505">
    <property type="entry name" value="HMG_box"/>
    <property type="match status" value="1"/>
</dbReference>
<evidence type="ECO:0000313" key="7">
    <source>
        <dbReference type="EMBL" id="ASL69947.1"/>
    </source>
</evidence>
<dbReference type="InterPro" id="IPR009071">
    <property type="entry name" value="HMG_box_dom"/>
</dbReference>
<dbReference type="EMBL" id="NEDP02005561">
    <property type="protein sequence ID" value="OWF38595.1"/>
    <property type="molecule type" value="Genomic_DNA"/>
</dbReference>
<dbReference type="PROSITE" id="PS50118">
    <property type="entry name" value="HMG_BOX_2"/>
    <property type="match status" value="1"/>
</dbReference>
<dbReference type="PANTHER" id="PTHR10270">
    <property type="entry name" value="SOX TRANSCRIPTION FACTOR"/>
    <property type="match status" value="1"/>
</dbReference>
<reference evidence="7" key="1">
    <citation type="journal article" date="2017" name="Gene">
        <title>Genome-wide identification and expression profiling of the SOX gene family in a bivalve mollusc Patinopecten yessoensis.</title>
        <authorList>
            <person name="Yu J."/>
            <person name="Zhang L."/>
            <person name="Li Y."/>
            <person name="Li R."/>
            <person name="Zhang M."/>
            <person name="Li W."/>
            <person name="Xie X."/>
            <person name="Wang S."/>
            <person name="Hu X."/>
            <person name="Bao Z."/>
        </authorList>
    </citation>
    <scope>NUCLEOTIDE SEQUENCE</scope>
</reference>
<dbReference type="EMBL" id="KY523531">
    <property type="protein sequence ID" value="ASL69947.1"/>
    <property type="molecule type" value="mRNA"/>
</dbReference>
<evidence type="ECO:0000313" key="8">
    <source>
        <dbReference type="EMBL" id="OWF38595.1"/>
    </source>
</evidence>
<dbReference type="AlphaFoldDB" id="A0A210PQ19"/>
<evidence type="ECO:0000256" key="1">
    <source>
        <dbReference type="ARBA" id="ARBA00004123"/>
    </source>
</evidence>
<dbReference type="STRING" id="6573.A0A210PQ19"/>
<evidence type="ECO:0000259" key="6">
    <source>
        <dbReference type="PROSITE" id="PS50118"/>
    </source>
</evidence>
<dbReference type="GO" id="GO:0001228">
    <property type="term" value="F:DNA-binding transcription activator activity, RNA polymerase II-specific"/>
    <property type="evidence" value="ECO:0007669"/>
    <property type="project" value="TreeGrafter"/>
</dbReference>
<keyword evidence="9" id="KW-1185">Reference proteome</keyword>
<proteinExistence type="evidence at transcript level"/>
<evidence type="ECO:0000313" key="9">
    <source>
        <dbReference type="Proteomes" id="UP000242188"/>
    </source>
</evidence>
<reference evidence="8 9" key="2">
    <citation type="journal article" date="2017" name="Nat. Ecol. Evol.">
        <title>Scallop genome provides insights into evolution of bilaterian karyotype and development.</title>
        <authorList>
            <person name="Wang S."/>
            <person name="Zhang J."/>
            <person name="Jiao W."/>
            <person name="Li J."/>
            <person name="Xun X."/>
            <person name="Sun Y."/>
            <person name="Guo X."/>
            <person name="Huan P."/>
            <person name="Dong B."/>
            <person name="Zhang L."/>
            <person name="Hu X."/>
            <person name="Sun X."/>
            <person name="Wang J."/>
            <person name="Zhao C."/>
            <person name="Wang Y."/>
            <person name="Wang D."/>
            <person name="Huang X."/>
            <person name="Wang R."/>
            <person name="Lv J."/>
            <person name="Li Y."/>
            <person name="Zhang Z."/>
            <person name="Liu B."/>
            <person name="Lu W."/>
            <person name="Hui Y."/>
            <person name="Liang J."/>
            <person name="Zhou Z."/>
            <person name="Hou R."/>
            <person name="Li X."/>
            <person name="Liu Y."/>
            <person name="Li H."/>
            <person name="Ning X."/>
            <person name="Lin Y."/>
            <person name="Zhao L."/>
            <person name="Xing Q."/>
            <person name="Dou J."/>
            <person name="Li Y."/>
            <person name="Mao J."/>
            <person name="Guo H."/>
            <person name="Dou H."/>
            <person name="Li T."/>
            <person name="Mu C."/>
            <person name="Jiang W."/>
            <person name="Fu Q."/>
            <person name="Fu X."/>
            <person name="Miao Y."/>
            <person name="Liu J."/>
            <person name="Yu Q."/>
            <person name="Li R."/>
            <person name="Liao H."/>
            <person name="Li X."/>
            <person name="Kong Y."/>
            <person name="Jiang Z."/>
            <person name="Chourrout D."/>
            <person name="Li R."/>
            <person name="Bao Z."/>
        </authorList>
    </citation>
    <scope>NUCLEOTIDE SEQUENCE [LARGE SCALE GENOMIC DNA]</scope>
    <source>
        <strain evidence="8 9">PY_sf001</strain>
    </source>
</reference>
<feature type="domain" description="HMG box" evidence="6">
    <location>
        <begin position="131"/>
        <end position="199"/>
    </location>
</feature>
<keyword evidence="2 4" id="KW-0238">DNA-binding</keyword>
<keyword evidence="3 4" id="KW-0539">Nucleus</keyword>
<evidence type="ECO:0000256" key="4">
    <source>
        <dbReference type="PROSITE-ProRule" id="PRU00267"/>
    </source>
</evidence>
<feature type="compositionally biased region" description="Low complexity" evidence="5">
    <location>
        <begin position="274"/>
        <end position="285"/>
    </location>
</feature>
<dbReference type="PANTHER" id="PTHR10270:SF317">
    <property type="entry name" value="TRANSCRIPTION FACTOR SOX-15-RELATED"/>
    <property type="match status" value="1"/>
</dbReference>
<dbReference type="SMART" id="SM00398">
    <property type="entry name" value="HMG"/>
    <property type="match status" value="1"/>
</dbReference>
<dbReference type="GO" id="GO:0000978">
    <property type="term" value="F:RNA polymerase II cis-regulatory region sequence-specific DNA binding"/>
    <property type="evidence" value="ECO:0007669"/>
    <property type="project" value="TreeGrafter"/>
</dbReference>
<dbReference type="Proteomes" id="UP000242188">
    <property type="component" value="Unassembled WGS sequence"/>
</dbReference>
<organism evidence="8 9">
    <name type="scientific">Mizuhopecten yessoensis</name>
    <name type="common">Japanese scallop</name>
    <name type="synonym">Patinopecten yessoensis</name>
    <dbReference type="NCBI Taxonomy" id="6573"/>
    <lineage>
        <taxon>Eukaryota</taxon>
        <taxon>Metazoa</taxon>
        <taxon>Spiralia</taxon>
        <taxon>Lophotrochozoa</taxon>
        <taxon>Mollusca</taxon>
        <taxon>Bivalvia</taxon>
        <taxon>Autobranchia</taxon>
        <taxon>Pteriomorphia</taxon>
        <taxon>Pectinida</taxon>
        <taxon>Pectinoidea</taxon>
        <taxon>Pectinidae</taxon>
        <taxon>Mizuhopecten</taxon>
    </lineage>
</organism>
<feature type="region of interest" description="Disordered" evidence="5">
    <location>
        <begin position="463"/>
        <end position="513"/>
    </location>
</feature>
<protein>
    <submittedName>
        <fullName evidence="7">SOX transcription factor</fullName>
    </submittedName>
    <submittedName>
        <fullName evidence="8">Transcription factor Sox-17-alpha-B</fullName>
    </submittedName>
</protein>
<accession>A0A210PQ19</accession>
<dbReference type="GO" id="GO:0030154">
    <property type="term" value="P:cell differentiation"/>
    <property type="evidence" value="ECO:0007669"/>
    <property type="project" value="TreeGrafter"/>
</dbReference>
<evidence type="ECO:0000256" key="3">
    <source>
        <dbReference type="ARBA" id="ARBA00023242"/>
    </source>
</evidence>
<gene>
    <name evidence="7" type="primary">SOXF</name>
    <name evidence="8" type="ORF">KP79_PYT08972</name>
</gene>
<feature type="compositionally biased region" description="Low complexity" evidence="5">
    <location>
        <begin position="474"/>
        <end position="483"/>
    </location>
</feature>
<comment type="subcellular location">
    <subcellularLocation>
        <location evidence="1">Nucleus</location>
    </subcellularLocation>
</comment>
<evidence type="ECO:0000256" key="5">
    <source>
        <dbReference type="SAM" id="MobiDB-lite"/>
    </source>
</evidence>
<dbReference type="Gene3D" id="1.10.30.10">
    <property type="entry name" value="High mobility group box domain"/>
    <property type="match status" value="1"/>
</dbReference>
<feature type="region of interest" description="Disordered" evidence="5">
    <location>
        <begin position="266"/>
        <end position="289"/>
    </location>
</feature>
<dbReference type="CDD" id="cd22032">
    <property type="entry name" value="HMG-box_SoxF"/>
    <property type="match status" value="1"/>
</dbReference>
<dbReference type="InterPro" id="IPR050140">
    <property type="entry name" value="SRY-related_HMG-box_TF-like"/>
</dbReference>
<dbReference type="FunFam" id="1.10.30.10:FF:000002">
    <property type="entry name" value="transcription factor Sox-2"/>
    <property type="match status" value="1"/>
</dbReference>
<name>A0A210PQ19_MIZYE</name>
<feature type="DNA-binding region" description="HMG box" evidence="4">
    <location>
        <begin position="131"/>
        <end position="199"/>
    </location>
</feature>
<feature type="compositionally biased region" description="Basic residues" evidence="5">
    <location>
        <begin position="201"/>
        <end position="213"/>
    </location>
</feature>
<feature type="compositionally biased region" description="Acidic residues" evidence="5">
    <location>
        <begin position="504"/>
        <end position="513"/>
    </location>
</feature>
<evidence type="ECO:0000256" key="2">
    <source>
        <dbReference type="ARBA" id="ARBA00023125"/>
    </source>
</evidence>
<dbReference type="InterPro" id="IPR036910">
    <property type="entry name" value="HMG_box_dom_sf"/>
</dbReference>
<dbReference type="SUPFAM" id="SSF47095">
    <property type="entry name" value="HMG-box"/>
    <property type="match status" value="1"/>
</dbReference>
<feature type="region of interest" description="Disordered" evidence="5">
    <location>
        <begin position="195"/>
        <end position="229"/>
    </location>
</feature>
<dbReference type="GO" id="GO:0005634">
    <property type="term" value="C:nucleus"/>
    <property type="evidence" value="ECO:0007669"/>
    <property type="project" value="UniProtKB-SubCell"/>
</dbReference>
<sequence length="513" mass="57912">MRFVHSLLSTGCNRNTEMAEGSPTVHSNASGRPVNLTNYNAKCFNDGHLSLDTVPTSCETGHYASQTEHSTYDMIKLNGNVSPQTMKKEPRFDWIFPRYHQCMYNSEPSSCEMNAAVYDSTGDIPKPEQRIRRPMNAFMVWARTERKRLAHENPDVHNADLSKILGKKWKSLPTEEKKIFIDEAERLRVRHMQEHPDYKYKPRRRKHPKKALRKALDKSSEGNSLTEHNKKHIYNKGALGSISHSPVTNMYGGYLMDCKDPENMQCILQNPNTPESSSSSSPPRSICASNKYSRDLHSKTYEQLSYPTLTPEHSPVEVKESKFSFSIADTSAQIQSNTEQQFYSECLRSLSKGKYPESCGINIPAPNSGANNSCYHDSPGPLRQLVQSPYIPMNPWQPYMSTNAQMMSSYANTGVPISSQFHEGSYVSSYLNTINDQQFILQNMSEDESLANVDPEEFDQYLVGNTGTPPYRGDSSSPFASTSDDSEVIQKTDAPIVQIKQENESSESEMDNV</sequence>
<dbReference type="OrthoDB" id="6247875at2759"/>